<evidence type="ECO:0000256" key="4">
    <source>
        <dbReference type="ARBA" id="ARBA00022679"/>
    </source>
</evidence>
<dbReference type="Gene3D" id="3.30.565.10">
    <property type="entry name" value="Histidine kinase-like ATPase, C-terminal domain"/>
    <property type="match status" value="1"/>
</dbReference>
<keyword evidence="8" id="KW-0472">Membrane</keyword>
<dbReference type="SUPFAM" id="SSF48452">
    <property type="entry name" value="TPR-like"/>
    <property type="match status" value="1"/>
</dbReference>
<keyword evidence="11" id="KW-1185">Reference proteome</keyword>
<sequence length="532" mass="60541">MSQRPLPNSLQLKIDTAKTPATKLKAYIKAGDFYYGYYNPLGYSKALSMFEKALAIAQSTKDSVLIGLACGSMAEVYDALGKDKLPLAIKNYLIFYKAMLRTTDTAKILRSMMNVAATYNKMYQAAEAKIWLQKIIQLSSKYSVIKKRNQAYVFVAENYMMLNDSANARKYFEQLNLKNDVIENDGLMYRNKYRSTQYYILANKGNYKAAFMAADTALQQGMRPNDSMLTYQQLSSIAKQGGLYKEAAYYKQKELDVYVNMSTNEGLYGINNKLVFSELLLKEDNAKLSLKEQQTKIKFYSLLVIGSLLLIIVALAIGSNIRSKRQNKKLADQIVQNNLLLNEVHHRVKNNLQIISSFMLLQQLKKGANSDEIIKQLHSRIQALALIHQKLYQQNNYDSIELKSYFEQFVAETIQTHHDGSNAIAFDLMMEEVYLVLDIVTPLVFITNELLLNTIKYVATKKDCTIYITATKINNQLLFTYADNGKGITATQLETATTTGLRLVKRLAKQMNAKITVEQNKHHLQFLLVIPL</sequence>
<reference evidence="11" key="1">
    <citation type="journal article" date="2019" name="Int. J. Syst. Evol. Microbiol.">
        <title>The Global Catalogue of Microorganisms (GCM) 10K type strain sequencing project: providing services to taxonomists for standard genome sequencing and annotation.</title>
        <authorList>
            <consortium name="The Broad Institute Genomics Platform"/>
            <consortium name="The Broad Institute Genome Sequencing Center for Infectious Disease"/>
            <person name="Wu L."/>
            <person name="Ma J."/>
        </authorList>
    </citation>
    <scope>NUCLEOTIDE SEQUENCE [LARGE SCALE GENOMIC DNA]</scope>
    <source>
        <strain evidence="11">CECT 8289</strain>
    </source>
</reference>
<dbReference type="InterPro" id="IPR036890">
    <property type="entry name" value="HATPase_C_sf"/>
</dbReference>
<evidence type="ECO:0000256" key="6">
    <source>
        <dbReference type="ARBA" id="ARBA00022777"/>
    </source>
</evidence>
<dbReference type="Pfam" id="PF02518">
    <property type="entry name" value="HATPase_c"/>
    <property type="match status" value="1"/>
</dbReference>
<evidence type="ECO:0000313" key="11">
    <source>
        <dbReference type="Proteomes" id="UP001595907"/>
    </source>
</evidence>
<dbReference type="InterPro" id="IPR005467">
    <property type="entry name" value="His_kinase_dom"/>
</dbReference>
<proteinExistence type="predicted"/>
<dbReference type="InterPro" id="IPR003594">
    <property type="entry name" value="HATPase_dom"/>
</dbReference>
<name>A0ABV8QTB5_9BACT</name>
<dbReference type="PROSITE" id="PS50109">
    <property type="entry name" value="HIS_KIN"/>
    <property type="match status" value="1"/>
</dbReference>
<dbReference type="PANTHER" id="PTHR41523:SF8">
    <property type="entry name" value="ETHYLENE RESPONSE SENSOR PROTEIN"/>
    <property type="match status" value="1"/>
</dbReference>
<dbReference type="Gene3D" id="1.25.40.10">
    <property type="entry name" value="Tetratricopeptide repeat domain"/>
    <property type="match status" value="1"/>
</dbReference>
<accession>A0ABV8QTB5</accession>
<dbReference type="RefSeq" id="WP_379709015.1">
    <property type="nucleotide sequence ID" value="NZ_JBHSCZ010000002.1"/>
</dbReference>
<dbReference type="InterPro" id="IPR011495">
    <property type="entry name" value="Sig_transdc_His_kin_sub2_dim/P"/>
</dbReference>
<dbReference type="PANTHER" id="PTHR41523">
    <property type="entry name" value="TWO-COMPONENT SYSTEM SENSOR PROTEIN"/>
    <property type="match status" value="1"/>
</dbReference>
<protein>
    <recommendedName>
        <fullName evidence="2">histidine kinase</fullName>
        <ecNumber evidence="2">2.7.13.3</ecNumber>
    </recommendedName>
</protein>
<evidence type="ECO:0000256" key="5">
    <source>
        <dbReference type="ARBA" id="ARBA00022741"/>
    </source>
</evidence>
<dbReference type="Pfam" id="PF07568">
    <property type="entry name" value="HisKA_2"/>
    <property type="match status" value="1"/>
</dbReference>
<keyword evidence="8" id="KW-1133">Transmembrane helix</keyword>
<comment type="catalytic activity">
    <reaction evidence="1">
        <text>ATP + protein L-histidine = ADP + protein N-phospho-L-histidine.</text>
        <dbReference type="EC" id="2.7.13.3"/>
    </reaction>
</comment>
<comment type="caution">
    <text evidence="10">The sequence shown here is derived from an EMBL/GenBank/DDBJ whole genome shotgun (WGS) entry which is preliminary data.</text>
</comment>
<keyword evidence="8" id="KW-0812">Transmembrane</keyword>
<evidence type="ECO:0000259" key="9">
    <source>
        <dbReference type="PROSITE" id="PS50109"/>
    </source>
</evidence>
<evidence type="ECO:0000256" key="8">
    <source>
        <dbReference type="SAM" id="Phobius"/>
    </source>
</evidence>
<evidence type="ECO:0000256" key="3">
    <source>
        <dbReference type="ARBA" id="ARBA00022553"/>
    </source>
</evidence>
<dbReference type="GO" id="GO:0016301">
    <property type="term" value="F:kinase activity"/>
    <property type="evidence" value="ECO:0007669"/>
    <property type="project" value="UniProtKB-KW"/>
</dbReference>
<dbReference type="EC" id="2.7.13.3" evidence="2"/>
<dbReference type="InterPro" id="IPR011990">
    <property type="entry name" value="TPR-like_helical_dom_sf"/>
</dbReference>
<dbReference type="Proteomes" id="UP001595907">
    <property type="component" value="Unassembled WGS sequence"/>
</dbReference>
<keyword evidence="3" id="KW-0597">Phosphoprotein</keyword>
<keyword evidence="4" id="KW-0808">Transferase</keyword>
<gene>
    <name evidence="10" type="ORF">ACFOWM_08945</name>
</gene>
<feature type="domain" description="Histidine kinase" evidence="9">
    <location>
        <begin position="343"/>
        <end position="532"/>
    </location>
</feature>
<evidence type="ECO:0000313" key="10">
    <source>
        <dbReference type="EMBL" id="MFC4263002.1"/>
    </source>
</evidence>
<evidence type="ECO:0000256" key="2">
    <source>
        <dbReference type="ARBA" id="ARBA00012438"/>
    </source>
</evidence>
<dbReference type="SUPFAM" id="SSF55874">
    <property type="entry name" value="ATPase domain of HSP90 chaperone/DNA topoisomerase II/histidine kinase"/>
    <property type="match status" value="1"/>
</dbReference>
<keyword evidence="5" id="KW-0547">Nucleotide-binding</keyword>
<feature type="transmembrane region" description="Helical" evidence="8">
    <location>
        <begin position="299"/>
        <end position="321"/>
    </location>
</feature>
<evidence type="ECO:0000256" key="1">
    <source>
        <dbReference type="ARBA" id="ARBA00000085"/>
    </source>
</evidence>
<dbReference type="EMBL" id="JBHSCZ010000002">
    <property type="protein sequence ID" value="MFC4263002.1"/>
    <property type="molecule type" value="Genomic_DNA"/>
</dbReference>
<dbReference type="Gene3D" id="3.30.450.20">
    <property type="entry name" value="PAS domain"/>
    <property type="match status" value="1"/>
</dbReference>
<organism evidence="10 11">
    <name type="scientific">Ferruginibacter yonginensis</name>
    <dbReference type="NCBI Taxonomy" id="1310416"/>
    <lineage>
        <taxon>Bacteria</taxon>
        <taxon>Pseudomonadati</taxon>
        <taxon>Bacteroidota</taxon>
        <taxon>Chitinophagia</taxon>
        <taxon>Chitinophagales</taxon>
        <taxon>Chitinophagaceae</taxon>
        <taxon>Ferruginibacter</taxon>
    </lineage>
</organism>
<evidence type="ECO:0000256" key="7">
    <source>
        <dbReference type="ARBA" id="ARBA00022840"/>
    </source>
</evidence>
<keyword evidence="6 10" id="KW-0418">Kinase</keyword>
<dbReference type="SMART" id="SM00387">
    <property type="entry name" value="HATPase_c"/>
    <property type="match status" value="1"/>
</dbReference>
<keyword evidence="7" id="KW-0067">ATP-binding</keyword>